<comment type="cofactor">
    <cofactor evidence="6">
        <name>[2Fe-2S] cluster</name>
        <dbReference type="ChEBI" id="CHEBI:190135"/>
    </cofactor>
</comment>
<sequence length="183" mass="20511">MIHFVTRLCTQFVPRLSSGIRYTLNQKTVIGSINSNKYVPHSVICCTPKWMSSSAHSETQAEEQGEKVKIYFKMPRTGELVEATAREGQTVMNVAVSHEISMEGACEGAICCTTCHVYVQDDLFDRLPEPVQAEEDMIDSAPFHKLTSRLSCQIVVTKDMEGAIFELPLGTQNMQIDKNHRGR</sequence>
<name>A0A8T0FX45_ARGBR</name>
<dbReference type="InterPro" id="IPR001055">
    <property type="entry name" value="Adrenodoxin-like"/>
</dbReference>
<dbReference type="GO" id="GO:0005739">
    <property type="term" value="C:mitochondrion"/>
    <property type="evidence" value="ECO:0007669"/>
    <property type="project" value="TreeGrafter"/>
</dbReference>
<proteinExistence type="inferred from homology"/>
<evidence type="ECO:0000259" key="7">
    <source>
        <dbReference type="PROSITE" id="PS51085"/>
    </source>
</evidence>
<keyword evidence="2" id="KW-0001">2Fe-2S</keyword>
<dbReference type="PANTHER" id="PTHR23426:SF65">
    <property type="entry name" value="FERREDOXIN-2, MITOCHONDRIAL"/>
    <property type="match status" value="1"/>
</dbReference>
<comment type="similarity">
    <text evidence="1">Belongs to the adrenodoxin/putidaredoxin family.</text>
</comment>
<accession>A0A8T0FX45</accession>
<evidence type="ECO:0000313" key="8">
    <source>
        <dbReference type="EMBL" id="KAF8794160.1"/>
    </source>
</evidence>
<keyword evidence="9" id="KW-1185">Reference proteome</keyword>
<dbReference type="SUPFAM" id="SSF54292">
    <property type="entry name" value="2Fe-2S ferredoxin-like"/>
    <property type="match status" value="1"/>
</dbReference>
<dbReference type="GO" id="GO:0140647">
    <property type="term" value="P:P450-containing electron transport chain"/>
    <property type="evidence" value="ECO:0007669"/>
    <property type="project" value="InterPro"/>
</dbReference>
<organism evidence="8 9">
    <name type="scientific">Argiope bruennichi</name>
    <name type="common">Wasp spider</name>
    <name type="synonym">Aranea bruennichi</name>
    <dbReference type="NCBI Taxonomy" id="94029"/>
    <lineage>
        <taxon>Eukaryota</taxon>
        <taxon>Metazoa</taxon>
        <taxon>Ecdysozoa</taxon>
        <taxon>Arthropoda</taxon>
        <taxon>Chelicerata</taxon>
        <taxon>Arachnida</taxon>
        <taxon>Araneae</taxon>
        <taxon>Araneomorphae</taxon>
        <taxon>Entelegynae</taxon>
        <taxon>Araneoidea</taxon>
        <taxon>Araneidae</taxon>
        <taxon>Argiope</taxon>
    </lineage>
</organism>
<dbReference type="AlphaFoldDB" id="A0A8T0FX45"/>
<evidence type="ECO:0000256" key="6">
    <source>
        <dbReference type="ARBA" id="ARBA00034078"/>
    </source>
</evidence>
<reference evidence="8" key="2">
    <citation type="submission" date="2020-06" db="EMBL/GenBank/DDBJ databases">
        <authorList>
            <person name="Sheffer M."/>
        </authorList>
    </citation>
    <scope>NUCLEOTIDE SEQUENCE</scope>
</reference>
<comment type="caution">
    <text evidence="8">The sequence shown here is derived from an EMBL/GenBank/DDBJ whole genome shotgun (WGS) entry which is preliminary data.</text>
</comment>
<dbReference type="Pfam" id="PF00111">
    <property type="entry name" value="Fer2"/>
    <property type="match status" value="1"/>
</dbReference>
<dbReference type="GO" id="GO:0051537">
    <property type="term" value="F:2 iron, 2 sulfur cluster binding"/>
    <property type="evidence" value="ECO:0007669"/>
    <property type="project" value="UniProtKB-KW"/>
</dbReference>
<evidence type="ECO:0000256" key="1">
    <source>
        <dbReference type="ARBA" id="ARBA00010914"/>
    </source>
</evidence>
<evidence type="ECO:0000313" key="9">
    <source>
        <dbReference type="Proteomes" id="UP000807504"/>
    </source>
</evidence>
<dbReference type="InterPro" id="IPR012675">
    <property type="entry name" value="Beta-grasp_dom_sf"/>
</dbReference>
<keyword evidence="3" id="KW-0479">Metal-binding</keyword>
<dbReference type="EMBL" id="JABXBU010000002">
    <property type="protein sequence ID" value="KAF8794160.1"/>
    <property type="molecule type" value="Genomic_DNA"/>
</dbReference>
<keyword evidence="5" id="KW-0411">Iron-sulfur</keyword>
<keyword evidence="4" id="KW-0408">Iron</keyword>
<evidence type="ECO:0000256" key="3">
    <source>
        <dbReference type="ARBA" id="ARBA00022723"/>
    </source>
</evidence>
<evidence type="ECO:0000256" key="4">
    <source>
        <dbReference type="ARBA" id="ARBA00023004"/>
    </source>
</evidence>
<dbReference type="Gene3D" id="3.10.20.30">
    <property type="match status" value="1"/>
</dbReference>
<protein>
    <submittedName>
        <fullName evidence="8">Ferredoxin-2 like protein</fullName>
    </submittedName>
</protein>
<dbReference type="CDD" id="cd00207">
    <property type="entry name" value="fer2"/>
    <property type="match status" value="1"/>
</dbReference>
<dbReference type="Proteomes" id="UP000807504">
    <property type="component" value="Unassembled WGS sequence"/>
</dbReference>
<dbReference type="InterPro" id="IPR001041">
    <property type="entry name" value="2Fe-2S_ferredoxin-type"/>
</dbReference>
<feature type="domain" description="2Fe-2S ferredoxin-type" evidence="7">
    <location>
        <begin position="68"/>
        <end position="171"/>
    </location>
</feature>
<dbReference type="PRINTS" id="PR00355">
    <property type="entry name" value="ADRENODOXIN"/>
</dbReference>
<dbReference type="GO" id="GO:0009055">
    <property type="term" value="F:electron transfer activity"/>
    <property type="evidence" value="ECO:0007669"/>
    <property type="project" value="TreeGrafter"/>
</dbReference>
<dbReference type="InterPro" id="IPR036010">
    <property type="entry name" value="2Fe-2S_ferredoxin-like_sf"/>
</dbReference>
<dbReference type="GO" id="GO:0046872">
    <property type="term" value="F:metal ion binding"/>
    <property type="evidence" value="ECO:0007669"/>
    <property type="project" value="UniProtKB-KW"/>
</dbReference>
<evidence type="ECO:0000256" key="2">
    <source>
        <dbReference type="ARBA" id="ARBA00022714"/>
    </source>
</evidence>
<dbReference type="PROSITE" id="PS51085">
    <property type="entry name" value="2FE2S_FER_2"/>
    <property type="match status" value="1"/>
</dbReference>
<reference evidence="8" key="1">
    <citation type="journal article" date="2020" name="bioRxiv">
        <title>Chromosome-level reference genome of the European wasp spider Argiope bruennichi: a resource for studies on range expansion and evolutionary adaptation.</title>
        <authorList>
            <person name="Sheffer M.M."/>
            <person name="Hoppe A."/>
            <person name="Krehenwinkel H."/>
            <person name="Uhl G."/>
            <person name="Kuss A.W."/>
            <person name="Jensen L."/>
            <person name="Jensen C."/>
            <person name="Gillespie R.G."/>
            <person name="Hoff K.J."/>
            <person name="Prost S."/>
        </authorList>
    </citation>
    <scope>NUCLEOTIDE SEQUENCE</scope>
</reference>
<gene>
    <name evidence="8" type="ORF">HNY73_002167</name>
</gene>
<evidence type="ECO:0000256" key="5">
    <source>
        <dbReference type="ARBA" id="ARBA00023014"/>
    </source>
</evidence>
<dbReference type="PANTHER" id="PTHR23426">
    <property type="entry name" value="FERREDOXIN/ADRENODOXIN"/>
    <property type="match status" value="1"/>
</dbReference>